<evidence type="ECO:0000313" key="2">
    <source>
        <dbReference type="Proteomes" id="UP000645390"/>
    </source>
</evidence>
<keyword evidence="2" id="KW-1185">Reference proteome</keyword>
<comment type="caution">
    <text evidence="1">The sequence shown here is derived from an EMBL/GenBank/DDBJ whole genome shotgun (WGS) entry which is preliminary data.</text>
</comment>
<name>A0ABQ2BI04_9SPHI</name>
<sequence length="180" mass="20601">MLGDSITGFQYLISTQKSDKIDSNNIASKVRRHLREVLTLPGLYHYTLFSGCDAGYNYFAPKVARSVSLECIQYDSENNEISRLYYPISLKTHEGIQRYSVSLANFNNAVRKMDSARKDSLYHFFTQDVGIRILQSGRTKKTEFAELNFSTYVYPSLSGFKNGVKPTLINITKINLRETR</sequence>
<organism evidence="1 2">
    <name type="scientific">Pedobacter mendelii</name>
    <dbReference type="NCBI Taxonomy" id="1908240"/>
    <lineage>
        <taxon>Bacteria</taxon>
        <taxon>Pseudomonadati</taxon>
        <taxon>Bacteroidota</taxon>
        <taxon>Sphingobacteriia</taxon>
        <taxon>Sphingobacteriales</taxon>
        <taxon>Sphingobacteriaceae</taxon>
        <taxon>Pedobacter</taxon>
    </lineage>
</organism>
<gene>
    <name evidence="1" type="ORF">GCM10008119_23120</name>
</gene>
<accession>A0ABQ2BI04</accession>
<reference evidence="2" key="1">
    <citation type="journal article" date="2019" name="Int. J. Syst. Evol. Microbiol.">
        <title>The Global Catalogue of Microorganisms (GCM) 10K type strain sequencing project: providing services to taxonomists for standard genome sequencing and annotation.</title>
        <authorList>
            <consortium name="The Broad Institute Genomics Platform"/>
            <consortium name="The Broad Institute Genome Sequencing Center for Infectious Disease"/>
            <person name="Wu L."/>
            <person name="Ma J."/>
        </authorList>
    </citation>
    <scope>NUCLEOTIDE SEQUENCE [LARGE SCALE GENOMIC DNA]</scope>
    <source>
        <strain evidence="2">CCM 8939</strain>
    </source>
</reference>
<dbReference type="Proteomes" id="UP000645390">
    <property type="component" value="Unassembled WGS sequence"/>
</dbReference>
<protein>
    <submittedName>
        <fullName evidence="1">Uncharacterized protein</fullName>
    </submittedName>
</protein>
<proteinExistence type="predicted"/>
<dbReference type="EMBL" id="BMDJ01000006">
    <property type="protein sequence ID" value="GGI26532.1"/>
    <property type="molecule type" value="Genomic_DNA"/>
</dbReference>
<evidence type="ECO:0000313" key="1">
    <source>
        <dbReference type="EMBL" id="GGI26532.1"/>
    </source>
</evidence>